<dbReference type="RefSeq" id="WP_152888450.1">
    <property type="nucleotide sequence ID" value="NZ_WHJC01000045.1"/>
</dbReference>
<evidence type="ECO:0000313" key="8">
    <source>
        <dbReference type="Proteomes" id="UP000430345"/>
    </source>
</evidence>
<evidence type="ECO:0000259" key="6">
    <source>
        <dbReference type="PROSITE" id="PS51387"/>
    </source>
</evidence>
<dbReference type="InterPro" id="IPR012951">
    <property type="entry name" value="BBE"/>
</dbReference>
<sequence>MKNSCYKSKEIIKPGNSNYNRARQVWNRAIQKYPLAIAYCKNIGDVKECILWCRKNDIQFRIRSKGHSFEGYSVEDNLLTIDLSKMKYIKLDSTKNTITIQSGVTLGEIYNFLSPKGYPFPGGTCPSVGATVFSLGGGFGFSTRYLSLGCDSIEEIKLIDYKGRLITANRNSNSDLFWACKGSGGGHFGIVVCTTYKLFNKVNKVTLISLNYPTGSKNQQLAFFDTWQKWLLTADNRITFNIGIENSLKDGISIFGGGLFYGTPEEAKIIIKPLYDLAKENMKFEHLNLLDAHSKITSLYPKCRSFKFTGRFVYEPFAVDELRNILGFITSDPPKGSTYTSVSFSGLGGKVMDFDKNTSSFAYRCAKFILGIQSVWNDNKCKPGDASIKEANVNWIKDKFNYLYDLTNGCYVNFADNEISNYEKEFFDGNLSKLKKIKRKYDPLNVFKFPQSIKP</sequence>
<evidence type="ECO:0000256" key="5">
    <source>
        <dbReference type="ARBA" id="ARBA00023002"/>
    </source>
</evidence>
<organism evidence="7 8">
    <name type="scientific">Clostridium tarantellae</name>
    <dbReference type="NCBI Taxonomy" id="39493"/>
    <lineage>
        <taxon>Bacteria</taxon>
        <taxon>Bacillati</taxon>
        <taxon>Bacillota</taxon>
        <taxon>Clostridia</taxon>
        <taxon>Eubacteriales</taxon>
        <taxon>Clostridiaceae</taxon>
        <taxon>Clostridium</taxon>
    </lineage>
</organism>
<evidence type="ECO:0000256" key="4">
    <source>
        <dbReference type="ARBA" id="ARBA00022827"/>
    </source>
</evidence>
<dbReference type="SUPFAM" id="SSF56176">
    <property type="entry name" value="FAD-binding/transporter-associated domain-like"/>
    <property type="match status" value="1"/>
</dbReference>
<gene>
    <name evidence="7" type="ORF">GBZ86_05255</name>
</gene>
<dbReference type="Gene3D" id="3.30.465.10">
    <property type="match status" value="1"/>
</dbReference>
<evidence type="ECO:0000313" key="7">
    <source>
        <dbReference type="EMBL" id="MPQ43169.1"/>
    </source>
</evidence>
<keyword evidence="3" id="KW-0285">Flavoprotein</keyword>
<dbReference type="InterPro" id="IPR006094">
    <property type="entry name" value="Oxid_FAD_bind_N"/>
</dbReference>
<protein>
    <submittedName>
        <fullName evidence="7">FAD-binding protein</fullName>
    </submittedName>
</protein>
<reference evidence="7 8" key="1">
    <citation type="submission" date="2019-10" db="EMBL/GenBank/DDBJ databases">
        <title>The Genome Sequence of Clostridium tarantellae Isolated from Fish Brain.</title>
        <authorList>
            <person name="Bano L."/>
            <person name="Kiel M."/>
            <person name="Sales G."/>
            <person name="Doxey A.C."/>
            <person name="Mansfield M.J."/>
            <person name="Schiavone M."/>
            <person name="Rossetto O."/>
            <person name="Pirazzini M."/>
            <person name="Dobrindt U."/>
            <person name="Montecucco C."/>
        </authorList>
    </citation>
    <scope>NUCLEOTIDE SEQUENCE [LARGE SCALE GENOMIC DNA]</scope>
    <source>
        <strain evidence="7 8">DSM 3997</strain>
    </source>
</reference>
<evidence type="ECO:0000256" key="1">
    <source>
        <dbReference type="ARBA" id="ARBA00001974"/>
    </source>
</evidence>
<dbReference type="OrthoDB" id="545125at2"/>
<comment type="cofactor">
    <cofactor evidence="1">
        <name>FAD</name>
        <dbReference type="ChEBI" id="CHEBI:57692"/>
    </cofactor>
</comment>
<proteinExistence type="inferred from homology"/>
<comment type="caution">
    <text evidence="7">The sequence shown here is derived from an EMBL/GenBank/DDBJ whole genome shotgun (WGS) entry which is preliminary data.</text>
</comment>
<evidence type="ECO:0000256" key="2">
    <source>
        <dbReference type="ARBA" id="ARBA00005466"/>
    </source>
</evidence>
<dbReference type="PANTHER" id="PTHR42973">
    <property type="entry name" value="BINDING OXIDOREDUCTASE, PUTATIVE (AFU_ORTHOLOGUE AFUA_1G17690)-RELATED"/>
    <property type="match status" value="1"/>
</dbReference>
<dbReference type="InterPro" id="IPR036318">
    <property type="entry name" value="FAD-bd_PCMH-like_sf"/>
</dbReference>
<dbReference type="PANTHER" id="PTHR42973:SF39">
    <property type="entry name" value="FAD-BINDING PCMH-TYPE DOMAIN-CONTAINING PROTEIN"/>
    <property type="match status" value="1"/>
</dbReference>
<dbReference type="GO" id="GO:0071949">
    <property type="term" value="F:FAD binding"/>
    <property type="evidence" value="ECO:0007669"/>
    <property type="project" value="InterPro"/>
</dbReference>
<name>A0A6I1MSC9_9CLOT</name>
<dbReference type="Gene3D" id="3.40.462.20">
    <property type="match status" value="1"/>
</dbReference>
<dbReference type="InterPro" id="IPR050416">
    <property type="entry name" value="FAD-linked_Oxidoreductase"/>
</dbReference>
<dbReference type="AlphaFoldDB" id="A0A6I1MSC9"/>
<accession>A0A6I1MSC9</accession>
<dbReference type="GO" id="GO:0016491">
    <property type="term" value="F:oxidoreductase activity"/>
    <property type="evidence" value="ECO:0007669"/>
    <property type="project" value="UniProtKB-KW"/>
</dbReference>
<feature type="domain" description="FAD-binding PCMH-type" evidence="6">
    <location>
        <begin position="30"/>
        <end position="201"/>
    </location>
</feature>
<dbReference type="EMBL" id="WHJC01000045">
    <property type="protein sequence ID" value="MPQ43169.1"/>
    <property type="molecule type" value="Genomic_DNA"/>
</dbReference>
<dbReference type="InterPro" id="IPR016166">
    <property type="entry name" value="FAD-bd_PCMH"/>
</dbReference>
<evidence type="ECO:0000256" key="3">
    <source>
        <dbReference type="ARBA" id="ARBA00022630"/>
    </source>
</evidence>
<dbReference type="InterPro" id="IPR016169">
    <property type="entry name" value="FAD-bd_PCMH_sub2"/>
</dbReference>
<keyword evidence="8" id="KW-1185">Reference proteome</keyword>
<dbReference type="Pfam" id="PF01565">
    <property type="entry name" value="FAD_binding_4"/>
    <property type="match status" value="1"/>
</dbReference>
<keyword evidence="4" id="KW-0274">FAD</keyword>
<comment type="similarity">
    <text evidence="2">Belongs to the oxygen-dependent FAD-linked oxidoreductase family.</text>
</comment>
<dbReference type="PROSITE" id="PS51387">
    <property type="entry name" value="FAD_PCMH"/>
    <property type="match status" value="1"/>
</dbReference>
<keyword evidence="5" id="KW-0560">Oxidoreductase</keyword>
<dbReference type="Proteomes" id="UP000430345">
    <property type="component" value="Unassembled WGS sequence"/>
</dbReference>
<dbReference type="Pfam" id="PF08031">
    <property type="entry name" value="BBE"/>
    <property type="match status" value="1"/>
</dbReference>